<proteinExistence type="predicted"/>
<sequence length="21" mass="2369">MSHVAIDRPKPHKLSLLVTIL</sequence>
<name>A0A0E9SLH3_ANGAN</name>
<dbReference type="AlphaFoldDB" id="A0A0E9SLH3"/>
<dbReference type="EMBL" id="GBXM01066396">
    <property type="protein sequence ID" value="JAH42181.1"/>
    <property type="molecule type" value="Transcribed_RNA"/>
</dbReference>
<protein>
    <submittedName>
        <fullName evidence="1">Uncharacterized protein</fullName>
    </submittedName>
</protein>
<accession>A0A0E9SLH3</accession>
<organism evidence="1">
    <name type="scientific">Anguilla anguilla</name>
    <name type="common">European freshwater eel</name>
    <name type="synonym">Muraena anguilla</name>
    <dbReference type="NCBI Taxonomy" id="7936"/>
    <lineage>
        <taxon>Eukaryota</taxon>
        <taxon>Metazoa</taxon>
        <taxon>Chordata</taxon>
        <taxon>Craniata</taxon>
        <taxon>Vertebrata</taxon>
        <taxon>Euteleostomi</taxon>
        <taxon>Actinopterygii</taxon>
        <taxon>Neopterygii</taxon>
        <taxon>Teleostei</taxon>
        <taxon>Anguilliformes</taxon>
        <taxon>Anguillidae</taxon>
        <taxon>Anguilla</taxon>
    </lineage>
</organism>
<reference evidence="1" key="1">
    <citation type="submission" date="2014-11" db="EMBL/GenBank/DDBJ databases">
        <authorList>
            <person name="Amaro Gonzalez C."/>
        </authorList>
    </citation>
    <scope>NUCLEOTIDE SEQUENCE</scope>
</reference>
<reference evidence="1" key="2">
    <citation type="journal article" date="2015" name="Fish Shellfish Immunol.">
        <title>Early steps in the European eel (Anguilla anguilla)-Vibrio vulnificus interaction in the gills: Role of the RtxA13 toxin.</title>
        <authorList>
            <person name="Callol A."/>
            <person name="Pajuelo D."/>
            <person name="Ebbesson L."/>
            <person name="Teles M."/>
            <person name="MacKenzie S."/>
            <person name="Amaro C."/>
        </authorList>
    </citation>
    <scope>NUCLEOTIDE SEQUENCE</scope>
</reference>
<evidence type="ECO:0000313" key="1">
    <source>
        <dbReference type="EMBL" id="JAH42181.1"/>
    </source>
</evidence>